<dbReference type="EC" id="2.7.11.1" evidence="1"/>
<feature type="compositionally biased region" description="Acidic residues" evidence="10">
    <location>
        <begin position="809"/>
        <end position="818"/>
    </location>
</feature>
<feature type="region of interest" description="Disordered" evidence="10">
    <location>
        <begin position="223"/>
        <end position="252"/>
    </location>
</feature>
<dbReference type="SMART" id="SM00220">
    <property type="entry name" value="S_TKc"/>
    <property type="match status" value="1"/>
</dbReference>
<evidence type="ECO:0000256" key="9">
    <source>
        <dbReference type="PROSITE-ProRule" id="PRU10141"/>
    </source>
</evidence>
<keyword evidence="3" id="KW-0808">Transferase</keyword>
<dbReference type="PROSITE" id="PS00107">
    <property type="entry name" value="PROTEIN_KINASE_ATP"/>
    <property type="match status" value="1"/>
</dbReference>
<dbReference type="Pfam" id="PF00069">
    <property type="entry name" value="Pkinase"/>
    <property type="match status" value="2"/>
</dbReference>
<dbReference type="InterPro" id="IPR015940">
    <property type="entry name" value="UBA"/>
</dbReference>
<evidence type="ECO:0000256" key="3">
    <source>
        <dbReference type="ARBA" id="ARBA00022679"/>
    </source>
</evidence>
<dbReference type="InterPro" id="IPR000719">
    <property type="entry name" value="Prot_kinase_dom"/>
</dbReference>
<dbReference type="GO" id="GO:0004674">
    <property type="term" value="F:protein serine/threonine kinase activity"/>
    <property type="evidence" value="ECO:0007669"/>
    <property type="project" value="UniProtKB-KW"/>
</dbReference>
<feature type="region of interest" description="Disordered" evidence="10">
    <location>
        <begin position="274"/>
        <end position="299"/>
    </location>
</feature>
<sequence length="1104" mass="120161">MVWWSASVFCQNSAFPATSKGAEGSPCDGVVVLENSSKAQFSALRVGGPASSRELSGSTPRPGCDLESLALAVAGLTDTVSTRKGRGLIVRTPKCKKGLPAGQVHEQRERRLSLRRPTSAVTCLASGAQPRWRRGGGPLRRAPQFQRRAASGVARQRRVRAHTASVLPRPHLRVSEEASMLAFLEQGVSYYPLPVWPGVYLAPEAAGVRCPLSAGRCSELPGRASAVPRPHGQGRRSGPPGRCCPEPQGRGGAHLASASAALFVSMRNFKSHKQLDKAPRKSVVRYTGGHPKPTPCCGRDKMRAELRHVLGGGSRTRPDTSAGRAPPAQEPLALVWPLRGAAMAGFKRGYDGKIAGLYDLDKTLGRGHFAVVKLARHVFTGEKVAVKVIDKTKLDTVATGHLFQEVRCMKLVQHPNIVRLYEVIDTQTKLYLILELGDGGDMFDYIMKHEEGLSEEVAKKYFAQIVHAISYCHRLHVVHRDLKPENVVFFEKQGLVKLTDFGFSNKFQPGKKLTTSCGSLAYSAPEILLGDEYDAPAVGLCMHLEWRIPLIPLTLANMYTVTYGTALLHTDMSLAGPVFMHDIWSLGVILFMLVCGQPPFQEANDSETLTMIMDCKYTVPSHVSRDCKDLINRMLQRDPKRRASLDEIESHAWLQGVDPSPATKYNIPLVSHKNLSEEEHNGIIQRMVLGDIADREAIIEALETNKYNHITATYFLLAERILREKQEKEIQNRSSSPSNIKAQFRQSWPTKIDMHQDIEDSLAASSISHAGGPHCSSLLSPSITATGSLKPGAGAAAASKSRTCLFRVEEDEEEEEEEQRAAAPPTQVVLRRKPSITNRLTSRKSAPVLNQIFEEEGESDDDFDMGESLPPKLSRLKMNIASPGTVHKRYHRRKSQGRGSSCSSSETSDDDSESHRRRLDTDTGFAYSWNRRDSSEGPPGNPGGNGGEGSPSSCSSGSTNNTSGSSRSCAHSSPSAKTAGELVESLKLMSLCLSSQFHLGGGGGGGKYIIDPQNNLSFSSVKVQEKASLPGGLVLGSGLGGPRSYADQAATFNELDLAKENNMNWKNNVLQLPLCEKTISVNIQRNPKDGLLCTSSQTSCCQVI</sequence>
<reference evidence="13" key="1">
    <citation type="journal article" date="2021" name="Cell">
        <title>Tracing the genetic footprints of vertebrate landing in non-teleost ray-finned fishes.</title>
        <authorList>
            <person name="Bi X."/>
            <person name="Wang K."/>
            <person name="Yang L."/>
            <person name="Pan H."/>
            <person name="Jiang H."/>
            <person name="Wei Q."/>
            <person name="Fang M."/>
            <person name="Yu H."/>
            <person name="Zhu C."/>
            <person name="Cai Y."/>
            <person name="He Y."/>
            <person name="Gan X."/>
            <person name="Zeng H."/>
            <person name="Yu D."/>
            <person name="Zhu Y."/>
            <person name="Jiang H."/>
            <person name="Qiu Q."/>
            <person name="Yang H."/>
            <person name="Zhang Y.E."/>
            <person name="Wang W."/>
            <person name="Zhu M."/>
            <person name="He S."/>
            <person name="Zhang G."/>
        </authorList>
    </citation>
    <scope>NUCLEOTIDE SEQUENCE</scope>
    <source>
        <strain evidence="13">Allg_001</strain>
    </source>
</reference>
<feature type="compositionally biased region" description="Basic residues" evidence="10">
    <location>
        <begin position="886"/>
        <end position="896"/>
    </location>
</feature>
<evidence type="ECO:0000259" key="12">
    <source>
        <dbReference type="PROSITE" id="PS50030"/>
    </source>
</evidence>
<keyword evidence="2" id="KW-0723">Serine/threonine-protein kinase</keyword>
<dbReference type="PROSITE" id="PS50030">
    <property type="entry name" value="UBA"/>
    <property type="match status" value="1"/>
</dbReference>
<feature type="compositionally biased region" description="Acidic residues" evidence="10">
    <location>
        <begin position="855"/>
        <end position="865"/>
    </location>
</feature>
<evidence type="ECO:0000256" key="5">
    <source>
        <dbReference type="ARBA" id="ARBA00022777"/>
    </source>
</evidence>
<comment type="catalytic activity">
    <reaction evidence="8">
        <text>L-seryl-[protein] + ATP = O-phospho-L-seryl-[protein] + ADP + H(+)</text>
        <dbReference type="Rhea" id="RHEA:17989"/>
        <dbReference type="Rhea" id="RHEA-COMP:9863"/>
        <dbReference type="Rhea" id="RHEA-COMP:11604"/>
        <dbReference type="ChEBI" id="CHEBI:15378"/>
        <dbReference type="ChEBI" id="CHEBI:29999"/>
        <dbReference type="ChEBI" id="CHEBI:30616"/>
        <dbReference type="ChEBI" id="CHEBI:83421"/>
        <dbReference type="ChEBI" id="CHEBI:456216"/>
        <dbReference type="EC" id="2.7.11.1"/>
    </reaction>
</comment>
<evidence type="ECO:0000313" key="14">
    <source>
        <dbReference type="Proteomes" id="UP000736164"/>
    </source>
</evidence>
<keyword evidence="14" id="KW-1185">Reference proteome</keyword>
<evidence type="ECO:0000259" key="11">
    <source>
        <dbReference type="PROSITE" id="PS50011"/>
    </source>
</evidence>
<feature type="binding site" evidence="9">
    <location>
        <position position="387"/>
    </location>
    <ligand>
        <name>ATP</name>
        <dbReference type="ChEBI" id="CHEBI:30616"/>
    </ligand>
</feature>
<dbReference type="GO" id="GO:0005524">
    <property type="term" value="F:ATP binding"/>
    <property type="evidence" value="ECO:0007669"/>
    <property type="project" value="UniProtKB-UniRule"/>
</dbReference>
<keyword evidence="6 9" id="KW-0067">ATP-binding</keyword>
<evidence type="ECO:0000256" key="8">
    <source>
        <dbReference type="ARBA" id="ARBA00048679"/>
    </source>
</evidence>
<feature type="domain" description="UBA" evidence="12">
    <location>
        <begin position="676"/>
        <end position="719"/>
    </location>
</feature>
<organism evidence="13 14">
    <name type="scientific">Atractosteus spatula</name>
    <name type="common">Alligator gar</name>
    <name type="synonym">Lepisosteus spatula</name>
    <dbReference type="NCBI Taxonomy" id="7917"/>
    <lineage>
        <taxon>Eukaryota</taxon>
        <taxon>Metazoa</taxon>
        <taxon>Chordata</taxon>
        <taxon>Craniata</taxon>
        <taxon>Vertebrata</taxon>
        <taxon>Euteleostomi</taxon>
        <taxon>Actinopterygii</taxon>
        <taxon>Neopterygii</taxon>
        <taxon>Holostei</taxon>
        <taxon>Semionotiformes</taxon>
        <taxon>Lepisosteidae</taxon>
        <taxon>Atractosteus</taxon>
    </lineage>
</organism>
<evidence type="ECO:0000313" key="13">
    <source>
        <dbReference type="EMBL" id="MBN3325892.1"/>
    </source>
</evidence>
<comment type="catalytic activity">
    <reaction evidence="7">
        <text>L-threonyl-[protein] + ATP = O-phospho-L-threonyl-[protein] + ADP + H(+)</text>
        <dbReference type="Rhea" id="RHEA:46608"/>
        <dbReference type="Rhea" id="RHEA-COMP:11060"/>
        <dbReference type="Rhea" id="RHEA-COMP:11605"/>
        <dbReference type="ChEBI" id="CHEBI:15378"/>
        <dbReference type="ChEBI" id="CHEBI:30013"/>
        <dbReference type="ChEBI" id="CHEBI:30616"/>
        <dbReference type="ChEBI" id="CHEBI:61977"/>
        <dbReference type="ChEBI" id="CHEBI:456216"/>
        <dbReference type="EC" id="2.7.11.1"/>
    </reaction>
</comment>
<dbReference type="CDD" id="cd14339">
    <property type="entry name" value="UBA_SNRK"/>
    <property type="match status" value="1"/>
</dbReference>
<keyword evidence="5 13" id="KW-0418">Kinase</keyword>
<dbReference type="PROSITE" id="PS50011">
    <property type="entry name" value="PROTEIN_KINASE_DOM"/>
    <property type="match status" value="1"/>
</dbReference>
<evidence type="ECO:0000256" key="7">
    <source>
        <dbReference type="ARBA" id="ARBA00047899"/>
    </source>
</evidence>
<dbReference type="InterPro" id="IPR011009">
    <property type="entry name" value="Kinase-like_dom_sf"/>
</dbReference>
<dbReference type="FunFam" id="3.30.200.20:FF:000003">
    <property type="entry name" value="Non-specific serine/threonine protein kinase"/>
    <property type="match status" value="1"/>
</dbReference>
<feature type="non-terminal residue" evidence="13">
    <location>
        <position position="1104"/>
    </location>
</feature>
<dbReference type="GO" id="GO:0005737">
    <property type="term" value="C:cytoplasm"/>
    <property type="evidence" value="ECO:0007669"/>
    <property type="project" value="TreeGrafter"/>
</dbReference>
<feature type="domain" description="Protein kinase" evidence="11">
    <location>
        <begin position="358"/>
        <end position="654"/>
    </location>
</feature>
<feature type="non-terminal residue" evidence="13">
    <location>
        <position position="1"/>
    </location>
</feature>
<dbReference type="PANTHER" id="PTHR24346:SF90">
    <property type="entry name" value="SNF RELATED KINASE"/>
    <property type="match status" value="1"/>
</dbReference>
<name>A0A8J7P5N7_ATRSP</name>
<comment type="caution">
    <text evidence="13">The sequence shown here is derived from an EMBL/GenBank/DDBJ whole genome shotgun (WGS) entry which is preliminary data.</text>
</comment>
<dbReference type="Gene3D" id="1.10.510.10">
    <property type="entry name" value="Transferase(Phosphotransferase) domain 1"/>
    <property type="match status" value="1"/>
</dbReference>
<evidence type="ECO:0000256" key="6">
    <source>
        <dbReference type="ARBA" id="ARBA00022840"/>
    </source>
</evidence>
<dbReference type="InterPro" id="IPR017441">
    <property type="entry name" value="Protein_kinase_ATP_BS"/>
</dbReference>
<dbReference type="AlphaFoldDB" id="A0A8J7P5N7"/>
<dbReference type="Proteomes" id="UP000736164">
    <property type="component" value="Unassembled WGS sequence"/>
</dbReference>
<dbReference type="GO" id="GO:0035556">
    <property type="term" value="P:intracellular signal transduction"/>
    <property type="evidence" value="ECO:0007669"/>
    <property type="project" value="TreeGrafter"/>
</dbReference>
<evidence type="ECO:0000256" key="4">
    <source>
        <dbReference type="ARBA" id="ARBA00022741"/>
    </source>
</evidence>
<evidence type="ECO:0000256" key="2">
    <source>
        <dbReference type="ARBA" id="ARBA00022527"/>
    </source>
</evidence>
<accession>A0A8J7P5N7</accession>
<dbReference type="PROSITE" id="PS00108">
    <property type="entry name" value="PROTEIN_KINASE_ST"/>
    <property type="match status" value="1"/>
</dbReference>
<feature type="compositionally biased region" description="Low complexity" evidence="10">
    <location>
        <begin position="897"/>
        <end position="906"/>
    </location>
</feature>
<dbReference type="EMBL" id="JAAWVO010078054">
    <property type="protein sequence ID" value="MBN3325892.1"/>
    <property type="molecule type" value="Genomic_DNA"/>
</dbReference>
<feature type="region of interest" description="Disordered" evidence="10">
    <location>
        <begin position="855"/>
        <end position="974"/>
    </location>
</feature>
<proteinExistence type="predicted"/>
<gene>
    <name evidence="13" type="primary">Snrk</name>
    <name evidence="13" type="ORF">GTO95_0004412</name>
</gene>
<feature type="compositionally biased region" description="Low complexity" evidence="10">
    <location>
        <begin position="950"/>
        <end position="974"/>
    </location>
</feature>
<protein>
    <recommendedName>
        <fullName evidence="1">non-specific serine/threonine protein kinase</fullName>
        <ecNumber evidence="1">2.7.11.1</ecNumber>
    </recommendedName>
</protein>
<dbReference type="CDD" id="cd14074">
    <property type="entry name" value="STKc_SNRK"/>
    <property type="match status" value="1"/>
</dbReference>
<keyword evidence="4 9" id="KW-0547">Nucleotide-binding</keyword>
<dbReference type="PANTHER" id="PTHR24346">
    <property type="entry name" value="MAP/MICROTUBULE AFFINITY-REGULATING KINASE"/>
    <property type="match status" value="1"/>
</dbReference>
<dbReference type="SUPFAM" id="SSF56112">
    <property type="entry name" value="Protein kinase-like (PK-like)"/>
    <property type="match status" value="1"/>
</dbReference>
<evidence type="ECO:0000256" key="1">
    <source>
        <dbReference type="ARBA" id="ARBA00012513"/>
    </source>
</evidence>
<dbReference type="FunFam" id="1.10.510.10:FF:000571">
    <property type="entry name" value="Maternal embryonic leucine zipper kinase"/>
    <property type="match status" value="1"/>
</dbReference>
<evidence type="ECO:0000256" key="10">
    <source>
        <dbReference type="SAM" id="MobiDB-lite"/>
    </source>
</evidence>
<dbReference type="InterPro" id="IPR008271">
    <property type="entry name" value="Ser/Thr_kinase_AS"/>
</dbReference>
<feature type="region of interest" description="Disordered" evidence="10">
    <location>
        <begin position="808"/>
        <end position="834"/>
    </location>
</feature>